<gene>
    <name evidence="1" type="ORF">KIN20_032308</name>
</gene>
<dbReference type="Proteomes" id="UP001196413">
    <property type="component" value="Unassembled WGS sequence"/>
</dbReference>
<sequence>MVKDCIEEARRHSSMKNKEVTMKILKYKLMSKAHQEWRGDLLEYIDRHELMLTHTECGGNSSFSELSKAVRRKLDLFDSEDDDHNEDA</sequence>
<comment type="caution">
    <text evidence="1">The sequence shown here is derived from an EMBL/GenBank/DDBJ whole genome shotgun (WGS) entry which is preliminary data.</text>
</comment>
<evidence type="ECO:0000313" key="2">
    <source>
        <dbReference type="Proteomes" id="UP001196413"/>
    </source>
</evidence>
<accession>A0AAD5R6T4</accession>
<keyword evidence="2" id="KW-1185">Reference proteome</keyword>
<reference evidence="1" key="1">
    <citation type="submission" date="2021-06" db="EMBL/GenBank/DDBJ databases">
        <title>Parelaphostrongylus tenuis whole genome reference sequence.</title>
        <authorList>
            <person name="Garwood T.J."/>
            <person name="Larsen P.A."/>
            <person name="Fountain-Jones N.M."/>
            <person name="Garbe J.R."/>
            <person name="Macchietto M.G."/>
            <person name="Kania S.A."/>
            <person name="Gerhold R.W."/>
            <person name="Richards J.E."/>
            <person name="Wolf T.M."/>
        </authorList>
    </citation>
    <scope>NUCLEOTIDE SEQUENCE</scope>
    <source>
        <strain evidence="1">MNPRO001-30</strain>
        <tissue evidence="1">Meninges</tissue>
    </source>
</reference>
<dbReference type="EMBL" id="JAHQIW010006800">
    <property type="protein sequence ID" value="KAJ1370563.1"/>
    <property type="molecule type" value="Genomic_DNA"/>
</dbReference>
<proteinExistence type="predicted"/>
<protein>
    <submittedName>
        <fullName evidence="1">Uncharacterized protein</fullName>
    </submittedName>
</protein>
<name>A0AAD5R6T4_PARTN</name>
<organism evidence="1 2">
    <name type="scientific">Parelaphostrongylus tenuis</name>
    <name type="common">Meningeal worm</name>
    <dbReference type="NCBI Taxonomy" id="148309"/>
    <lineage>
        <taxon>Eukaryota</taxon>
        <taxon>Metazoa</taxon>
        <taxon>Ecdysozoa</taxon>
        <taxon>Nematoda</taxon>
        <taxon>Chromadorea</taxon>
        <taxon>Rhabditida</taxon>
        <taxon>Rhabditina</taxon>
        <taxon>Rhabditomorpha</taxon>
        <taxon>Strongyloidea</taxon>
        <taxon>Metastrongylidae</taxon>
        <taxon>Parelaphostrongylus</taxon>
    </lineage>
</organism>
<dbReference type="AlphaFoldDB" id="A0AAD5R6T4"/>
<evidence type="ECO:0000313" key="1">
    <source>
        <dbReference type="EMBL" id="KAJ1370563.1"/>
    </source>
</evidence>